<keyword evidence="8" id="KW-1185">Reference proteome</keyword>
<gene>
    <name evidence="7" type="primary">mreC</name>
    <name evidence="7" type="ORF">H8K36_10030</name>
</gene>
<dbReference type="GO" id="GO:0005886">
    <property type="term" value="C:plasma membrane"/>
    <property type="evidence" value="ECO:0007669"/>
    <property type="project" value="TreeGrafter"/>
</dbReference>
<dbReference type="RefSeq" id="WP_186916617.1">
    <property type="nucleotide sequence ID" value="NZ_JACOFZ010000003.1"/>
</dbReference>
<evidence type="ECO:0000313" key="7">
    <source>
        <dbReference type="EMBL" id="MBC3881711.1"/>
    </source>
</evidence>
<feature type="compositionally biased region" description="Low complexity" evidence="5">
    <location>
        <begin position="330"/>
        <end position="358"/>
    </location>
</feature>
<dbReference type="PANTHER" id="PTHR34138:SF1">
    <property type="entry name" value="CELL SHAPE-DETERMINING PROTEIN MREC"/>
    <property type="match status" value="1"/>
</dbReference>
<evidence type="ECO:0000256" key="5">
    <source>
        <dbReference type="SAM" id="MobiDB-lite"/>
    </source>
</evidence>
<evidence type="ECO:0000256" key="4">
    <source>
        <dbReference type="ARBA" id="ARBA00032089"/>
    </source>
</evidence>
<protein>
    <recommendedName>
        <fullName evidence="2">Cell shape-determining protein MreC</fullName>
    </recommendedName>
    <alternativeName>
        <fullName evidence="4">Cell shape protein MreC</fullName>
    </alternativeName>
</protein>
<evidence type="ECO:0000313" key="8">
    <source>
        <dbReference type="Proteomes" id="UP000627446"/>
    </source>
</evidence>
<reference evidence="7" key="1">
    <citation type="submission" date="2020-08" db="EMBL/GenBank/DDBJ databases">
        <title>Novel species isolated from subtropical streams in China.</title>
        <authorList>
            <person name="Lu H."/>
        </authorList>
    </citation>
    <scope>NUCLEOTIDE SEQUENCE</scope>
    <source>
        <strain evidence="7">LX22W</strain>
    </source>
</reference>
<evidence type="ECO:0000256" key="3">
    <source>
        <dbReference type="ARBA" id="ARBA00022960"/>
    </source>
</evidence>
<dbReference type="PANTHER" id="PTHR34138">
    <property type="entry name" value="CELL SHAPE-DETERMINING PROTEIN MREC"/>
    <property type="match status" value="1"/>
</dbReference>
<keyword evidence="3" id="KW-0133">Cell shape</keyword>
<accession>A0A923HWZ3</accession>
<dbReference type="AlphaFoldDB" id="A0A923HWZ3"/>
<comment type="caution">
    <text evidence="7">The sequence shown here is derived from an EMBL/GenBank/DDBJ whole genome shotgun (WGS) entry which is preliminary data.</text>
</comment>
<sequence length="358" mass="38553">MQHSPPPLFKQGASARVKVAFFTVFSICLLLVDSRMKSLGPLRQVVGTALYPLQMLALAPRDAMSNMSNYFASTSTLQKEVETLKLQQIKNAESLHQNVALTTENAQLRRLLELKTKTTSKSLMAEILYDARDEVTRKIVLNRGATHGIALSQPVIDERGVVGQVTRVFPLTCEVTLLSDKNQAIPVMVERNGLRSVVTGRGRSPFLEMRVTTNADVKIGDVLVTSGIDGVYPEGLQVAKVAQVDNKATTTFETVLLSPSAGVEHHKQLLVLLVDTSSIAPPESEDVRAKKEKINRRVTRDASKDAVKEGAPVDFKRVEGSASQAVSNGAVTATPASAPASSSLATPASTAAVAKRKE</sequence>
<dbReference type="Gene3D" id="2.40.10.340">
    <property type="entry name" value="Rod shape-determining protein MreC, domain 1"/>
    <property type="match status" value="1"/>
</dbReference>
<dbReference type="Pfam" id="PF04085">
    <property type="entry name" value="MreC"/>
    <property type="match status" value="1"/>
</dbReference>
<feature type="region of interest" description="Disordered" evidence="5">
    <location>
        <begin position="284"/>
        <end position="358"/>
    </location>
</feature>
<dbReference type="EMBL" id="JACOFZ010000003">
    <property type="protein sequence ID" value="MBC3881711.1"/>
    <property type="molecule type" value="Genomic_DNA"/>
</dbReference>
<comment type="similarity">
    <text evidence="1">Belongs to the MreC family.</text>
</comment>
<organism evidence="7 8">
    <name type="scientific">Undibacterium nitidum</name>
    <dbReference type="NCBI Taxonomy" id="2762298"/>
    <lineage>
        <taxon>Bacteria</taxon>
        <taxon>Pseudomonadati</taxon>
        <taxon>Pseudomonadota</taxon>
        <taxon>Betaproteobacteria</taxon>
        <taxon>Burkholderiales</taxon>
        <taxon>Oxalobacteraceae</taxon>
        <taxon>Undibacterium</taxon>
    </lineage>
</organism>
<proteinExistence type="inferred from homology"/>
<feature type="compositionally biased region" description="Basic and acidic residues" evidence="5">
    <location>
        <begin position="298"/>
        <end position="308"/>
    </location>
</feature>
<dbReference type="InterPro" id="IPR055342">
    <property type="entry name" value="MreC_beta-barrel_core"/>
</dbReference>
<name>A0A923HWZ3_9BURK</name>
<dbReference type="InterPro" id="IPR042177">
    <property type="entry name" value="Cell/Rod_1"/>
</dbReference>
<dbReference type="Gene3D" id="2.40.10.350">
    <property type="entry name" value="Rod shape-determining protein MreC, domain 2"/>
    <property type="match status" value="1"/>
</dbReference>
<dbReference type="Proteomes" id="UP000627446">
    <property type="component" value="Unassembled WGS sequence"/>
</dbReference>
<evidence type="ECO:0000259" key="6">
    <source>
        <dbReference type="Pfam" id="PF04085"/>
    </source>
</evidence>
<dbReference type="InterPro" id="IPR042175">
    <property type="entry name" value="Cell/Rod_MreC_2"/>
</dbReference>
<dbReference type="NCBIfam" id="TIGR00219">
    <property type="entry name" value="mreC"/>
    <property type="match status" value="1"/>
</dbReference>
<dbReference type="GO" id="GO:0008360">
    <property type="term" value="P:regulation of cell shape"/>
    <property type="evidence" value="ECO:0007669"/>
    <property type="project" value="UniProtKB-KW"/>
</dbReference>
<evidence type="ECO:0000256" key="2">
    <source>
        <dbReference type="ARBA" id="ARBA00013855"/>
    </source>
</evidence>
<feature type="domain" description="Rod shape-determining protein MreC beta-barrel core" evidence="6">
    <location>
        <begin position="128"/>
        <end position="272"/>
    </location>
</feature>
<dbReference type="InterPro" id="IPR007221">
    <property type="entry name" value="MreC"/>
</dbReference>
<evidence type="ECO:0000256" key="1">
    <source>
        <dbReference type="ARBA" id="ARBA00009369"/>
    </source>
</evidence>